<proteinExistence type="predicted"/>
<dbReference type="GO" id="GO:0032981">
    <property type="term" value="P:mitochondrial respiratory chain complex I assembly"/>
    <property type="evidence" value="ECO:0007669"/>
    <property type="project" value="InterPro"/>
</dbReference>
<dbReference type="AlphaFoldDB" id="A0AAD5LQW3"/>
<reference evidence="2" key="1">
    <citation type="submission" date="2021-12" db="EMBL/GenBank/DDBJ databases">
        <title>Prjna785345.</title>
        <authorList>
            <person name="Rujirawat T."/>
            <person name="Krajaejun T."/>
        </authorList>
    </citation>
    <scope>NUCLEOTIDE SEQUENCE</scope>
    <source>
        <strain evidence="2">Pi057C3</strain>
    </source>
</reference>
<dbReference type="GO" id="GO:0005739">
    <property type="term" value="C:mitochondrion"/>
    <property type="evidence" value="ECO:0007669"/>
    <property type="project" value="GOC"/>
</dbReference>
<evidence type="ECO:0000313" key="3">
    <source>
        <dbReference type="Proteomes" id="UP001209570"/>
    </source>
</evidence>
<organism evidence="2 3">
    <name type="scientific">Pythium insidiosum</name>
    <name type="common">Pythiosis disease agent</name>
    <dbReference type="NCBI Taxonomy" id="114742"/>
    <lineage>
        <taxon>Eukaryota</taxon>
        <taxon>Sar</taxon>
        <taxon>Stramenopiles</taxon>
        <taxon>Oomycota</taxon>
        <taxon>Peronosporomycetes</taxon>
        <taxon>Pythiales</taxon>
        <taxon>Pythiaceae</taxon>
        <taxon>Pythium</taxon>
    </lineage>
</organism>
<comment type="caution">
    <text evidence="2">The sequence shown here is derived from an EMBL/GenBank/DDBJ whole genome shotgun (WGS) entry which is preliminary data.</text>
</comment>
<dbReference type="InterPro" id="IPR009622">
    <property type="entry name" value="NDUFAF4"/>
</dbReference>
<accession>A0AAD5LQW3</accession>
<name>A0AAD5LQW3_PYTIN</name>
<dbReference type="EMBL" id="JAKCXM010003648">
    <property type="protein sequence ID" value="KAJ0389518.1"/>
    <property type="molecule type" value="Genomic_DNA"/>
</dbReference>
<feature type="region of interest" description="Disordered" evidence="1">
    <location>
        <begin position="33"/>
        <end position="55"/>
    </location>
</feature>
<protein>
    <submittedName>
        <fullName evidence="2">Uncharacterized protein</fullName>
    </submittedName>
</protein>
<evidence type="ECO:0000256" key="1">
    <source>
        <dbReference type="SAM" id="MobiDB-lite"/>
    </source>
</evidence>
<dbReference type="Proteomes" id="UP001209570">
    <property type="component" value="Unassembled WGS sequence"/>
</dbReference>
<gene>
    <name evidence="2" type="ORF">P43SY_011489</name>
</gene>
<feature type="region of interest" description="Disordered" evidence="1">
    <location>
        <begin position="145"/>
        <end position="165"/>
    </location>
</feature>
<evidence type="ECO:0000313" key="2">
    <source>
        <dbReference type="EMBL" id="KAJ0389518.1"/>
    </source>
</evidence>
<dbReference type="Pfam" id="PF06784">
    <property type="entry name" value="UPF0240"/>
    <property type="match status" value="1"/>
</dbReference>
<keyword evidence="3" id="KW-1185">Reference proteome</keyword>
<sequence>MEMNDELLNEMKRFQDFGKVEYLQQDLSAFESTASSYRPRSSDPIALPSDRTSNASSGVVIEHMPGRITNREMRELLRLHYEDPVAWTHEALAQKYGIDTVTVHNLLQFVGPPNVLKPLGPSEHPLGIWFDSPAAAARLTSSQAAAATIEATPSSSSSRKADTVA</sequence>